<dbReference type="PANTHER" id="PTHR38340">
    <property type="entry name" value="S-LAYER PROTEIN"/>
    <property type="match status" value="1"/>
</dbReference>
<dbReference type="STRING" id="1300350.Z948_165"/>
<evidence type="ECO:0000256" key="2">
    <source>
        <dbReference type="ARBA" id="ARBA00022525"/>
    </source>
</evidence>
<dbReference type="Gene3D" id="2.150.10.10">
    <property type="entry name" value="Serralysin-like metalloprotease, C-terminal"/>
    <property type="match status" value="2"/>
</dbReference>
<dbReference type="Proteomes" id="UP000027734">
    <property type="component" value="Unassembled WGS sequence"/>
</dbReference>
<dbReference type="InterPro" id="IPR050557">
    <property type="entry name" value="RTX_toxin/Mannuronan_C5-epim"/>
</dbReference>
<dbReference type="InterPro" id="IPR001343">
    <property type="entry name" value="Hemolysn_Ca-bd"/>
</dbReference>
<comment type="subcellular location">
    <subcellularLocation>
        <location evidence="1">Secreted</location>
    </subcellularLocation>
</comment>
<dbReference type="Pfam" id="PF00353">
    <property type="entry name" value="HemolysinCabind"/>
    <property type="match status" value="2"/>
</dbReference>
<keyword evidence="4" id="KW-1185">Reference proteome</keyword>
<dbReference type="PRINTS" id="PR00313">
    <property type="entry name" value="CABNDNGRPT"/>
</dbReference>
<dbReference type="InterPro" id="IPR011049">
    <property type="entry name" value="Serralysin-like_metalloprot_C"/>
</dbReference>
<keyword evidence="2" id="KW-0964">Secreted</keyword>
<dbReference type="RefSeq" id="WP_368085761.1">
    <property type="nucleotide sequence ID" value="NZ_JAMC01000024.1"/>
</dbReference>
<dbReference type="SUPFAM" id="SSF51120">
    <property type="entry name" value="beta-Roll"/>
    <property type="match status" value="1"/>
</dbReference>
<evidence type="ECO:0000313" key="3">
    <source>
        <dbReference type="EMBL" id="KEJ87739.1"/>
    </source>
</evidence>
<dbReference type="GO" id="GO:0005509">
    <property type="term" value="F:calcium ion binding"/>
    <property type="evidence" value="ECO:0007669"/>
    <property type="project" value="InterPro"/>
</dbReference>
<feature type="non-terminal residue" evidence="3">
    <location>
        <position position="1"/>
    </location>
</feature>
<evidence type="ECO:0000256" key="1">
    <source>
        <dbReference type="ARBA" id="ARBA00004613"/>
    </source>
</evidence>
<dbReference type="AlphaFoldDB" id="A0A073IDB9"/>
<dbReference type="PANTHER" id="PTHR38340:SF1">
    <property type="entry name" value="S-LAYER PROTEIN"/>
    <property type="match status" value="1"/>
</dbReference>
<dbReference type="PROSITE" id="PS00330">
    <property type="entry name" value="HEMOLYSIN_CALCIUM"/>
    <property type="match status" value="3"/>
</dbReference>
<name>A0A073IDB9_9RHOB</name>
<dbReference type="eggNOG" id="COG2931">
    <property type="taxonomic scope" value="Bacteria"/>
</dbReference>
<protein>
    <recommendedName>
        <fullName evidence="5">Hemolysin expression modulating protein</fullName>
    </recommendedName>
</protein>
<dbReference type="GO" id="GO:0005576">
    <property type="term" value="C:extracellular region"/>
    <property type="evidence" value="ECO:0007669"/>
    <property type="project" value="UniProtKB-SubCell"/>
</dbReference>
<organism evidence="3 4">
    <name type="scientific">Sulfitobacter donghicola DSW-25 = KCTC 12864 = JCM 14565</name>
    <dbReference type="NCBI Taxonomy" id="1300350"/>
    <lineage>
        <taxon>Bacteria</taxon>
        <taxon>Pseudomonadati</taxon>
        <taxon>Pseudomonadota</taxon>
        <taxon>Alphaproteobacteria</taxon>
        <taxon>Rhodobacterales</taxon>
        <taxon>Roseobacteraceae</taxon>
        <taxon>Sulfitobacter</taxon>
    </lineage>
</organism>
<reference evidence="3 4" key="1">
    <citation type="submission" date="2014-01" db="EMBL/GenBank/DDBJ databases">
        <title>Sulfitobacter donghicola JCM 14565 Genome Sequencing.</title>
        <authorList>
            <person name="Lai Q."/>
            <person name="Hong Z."/>
        </authorList>
    </citation>
    <scope>NUCLEOTIDE SEQUENCE [LARGE SCALE GENOMIC DNA]</scope>
    <source>
        <strain evidence="3 4">JCM 14565</strain>
    </source>
</reference>
<sequence>PISDNLLYVPGSEGHSLSNDSGTGLGDVLIDTTDLEEMDPDNFLPVDEAIGLIAPVLIDFFVDDEATDTNIEGTASADTLLGDEGDNLIEGLAGNDVIEGLAGDDVIEGGDGHDQIFGGSGDDFIFGGAGDDVLTGNGGADTLDGGAGNDWLNGGWGYDDLIGGTGADRFYHHGVETGFGTEWIHDFSDAEGDKLVTQANGTADDFVVNFATTPGRGSDDIAEAFIRYVPTGQIAWVLQDGADLDEITIKTADGTFDLL</sequence>
<evidence type="ECO:0000313" key="4">
    <source>
        <dbReference type="Proteomes" id="UP000027734"/>
    </source>
</evidence>
<gene>
    <name evidence="3" type="ORF">DSW25_05385</name>
</gene>
<proteinExistence type="predicted"/>
<evidence type="ECO:0008006" key="5">
    <source>
        <dbReference type="Google" id="ProtNLM"/>
    </source>
</evidence>
<accession>A0A073IDB9</accession>
<dbReference type="InterPro" id="IPR018511">
    <property type="entry name" value="Hemolysin-typ_Ca-bd_CS"/>
</dbReference>
<dbReference type="EMBL" id="JAMC01000024">
    <property type="protein sequence ID" value="KEJ87739.1"/>
    <property type="molecule type" value="Genomic_DNA"/>
</dbReference>
<comment type="caution">
    <text evidence="3">The sequence shown here is derived from an EMBL/GenBank/DDBJ whole genome shotgun (WGS) entry which is preliminary data.</text>
</comment>